<evidence type="ECO:0000256" key="1">
    <source>
        <dbReference type="ARBA" id="ARBA00007409"/>
    </source>
</evidence>
<dbReference type="SFLD" id="SFLDS00019">
    <property type="entry name" value="Glutathione_Transferase_(cytos"/>
    <property type="match status" value="1"/>
</dbReference>
<proteinExistence type="inferred from homology"/>
<dbReference type="EMBL" id="JARJCM010000070">
    <property type="protein sequence ID" value="KAJ7032747.1"/>
    <property type="molecule type" value="Genomic_DNA"/>
</dbReference>
<evidence type="ECO:0000259" key="5">
    <source>
        <dbReference type="PROSITE" id="PS50404"/>
    </source>
</evidence>
<feature type="domain" description="GST N-terminal" evidence="5">
    <location>
        <begin position="5"/>
        <end position="87"/>
    </location>
</feature>
<evidence type="ECO:0000313" key="6">
    <source>
        <dbReference type="EMBL" id="KAJ7032747.1"/>
    </source>
</evidence>
<accession>A0AAD6SSR6</accession>
<dbReference type="Proteomes" id="UP001218188">
    <property type="component" value="Unassembled WGS sequence"/>
</dbReference>
<keyword evidence="7" id="KW-1185">Reference proteome</keyword>
<dbReference type="SUPFAM" id="SSF47616">
    <property type="entry name" value="GST C-terminal domain-like"/>
    <property type="match status" value="1"/>
</dbReference>
<protein>
    <recommendedName>
        <fullName evidence="2">glutathione transferase</fullName>
        <ecNumber evidence="2">2.5.1.18</ecNumber>
    </recommendedName>
</protein>
<sequence>MSDSIPTITLHWLEKSRATRILWILIYIGLPYEIKTYKRNPNTNRAPPQLKKIHPLGRSPVITIGDRTLAESALIVEYLSEHFCSSLIPSKWKTGCEGEIGGETEEYMRYRHFMHYCEGSLMPLRLLKVRSPNDNKEYLDDCFATHFAFLEEQLSSAPNGGPYLCGAILTGADFVMSYPVLLVTGGWGNLDVNKARFPKLFEYAETLKKIESYRDAEEKVMALEREFSA</sequence>
<dbReference type="Pfam" id="PF14497">
    <property type="entry name" value="GST_C_3"/>
    <property type="match status" value="1"/>
</dbReference>
<dbReference type="SUPFAM" id="SSF52833">
    <property type="entry name" value="Thioredoxin-like"/>
    <property type="match status" value="1"/>
</dbReference>
<dbReference type="PANTHER" id="PTHR44051">
    <property type="entry name" value="GLUTATHIONE S-TRANSFERASE-RELATED"/>
    <property type="match status" value="1"/>
</dbReference>
<dbReference type="Pfam" id="PF02798">
    <property type="entry name" value="GST_N"/>
    <property type="match status" value="1"/>
</dbReference>
<dbReference type="PANTHER" id="PTHR44051:SF9">
    <property type="entry name" value="GLUTATHIONE S-TRANSFERASE 1"/>
    <property type="match status" value="1"/>
</dbReference>
<dbReference type="InterPro" id="IPR036249">
    <property type="entry name" value="Thioredoxin-like_sf"/>
</dbReference>
<organism evidence="6 7">
    <name type="scientific">Mycena alexandri</name>
    <dbReference type="NCBI Taxonomy" id="1745969"/>
    <lineage>
        <taxon>Eukaryota</taxon>
        <taxon>Fungi</taxon>
        <taxon>Dikarya</taxon>
        <taxon>Basidiomycota</taxon>
        <taxon>Agaricomycotina</taxon>
        <taxon>Agaricomycetes</taxon>
        <taxon>Agaricomycetidae</taxon>
        <taxon>Agaricales</taxon>
        <taxon>Marasmiineae</taxon>
        <taxon>Mycenaceae</taxon>
        <taxon>Mycena</taxon>
    </lineage>
</organism>
<evidence type="ECO:0000313" key="7">
    <source>
        <dbReference type="Proteomes" id="UP001218188"/>
    </source>
</evidence>
<dbReference type="GO" id="GO:0004364">
    <property type="term" value="F:glutathione transferase activity"/>
    <property type="evidence" value="ECO:0007669"/>
    <property type="project" value="UniProtKB-EC"/>
</dbReference>
<dbReference type="CDD" id="cd03046">
    <property type="entry name" value="GST_N_GTT1_like"/>
    <property type="match status" value="1"/>
</dbReference>
<dbReference type="Gene3D" id="1.20.1050.10">
    <property type="match status" value="1"/>
</dbReference>
<evidence type="ECO:0000256" key="3">
    <source>
        <dbReference type="ARBA" id="ARBA00022679"/>
    </source>
</evidence>
<dbReference type="GO" id="GO:0004602">
    <property type="term" value="F:glutathione peroxidase activity"/>
    <property type="evidence" value="ECO:0007669"/>
    <property type="project" value="UniProtKB-ARBA"/>
</dbReference>
<dbReference type="FunFam" id="3.40.30.10:FF:000156">
    <property type="entry name" value="Glutathione S-transferase 1"/>
    <property type="match status" value="1"/>
</dbReference>
<evidence type="ECO:0000256" key="2">
    <source>
        <dbReference type="ARBA" id="ARBA00012452"/>
    </source>
</evidence>
<dbReference type="InterPro" id="IPR004046">
    <property type="entry name" value="GST_C"/>
</dbReference>
<comment type="caution">
    <text evidence="6">The sequence shown here is derived from an EMBL/GenBank/DDBJ whole genome shotgun (WGS) entry which is preliminary data.</text>
</comment>
<dbReference type="InterPro" id="IPR040079">
    <property type="entry name" value="Glutathione_S-Trfase"/>
</dbReference>
<dbReference type="PROSITE" id="PS50404">
    <property type="entry name" value="GST_NTER"/>
    <property type="match status" value="1"/>
</dbReference>
<dbReference type="InterPro" id="IPR004045">
    <property type="entry name" value="Glutathione_S-Trfase_N"/>
</dbReference>
<gene>
    <name evidence="6" type="ORF">C8F04DRAFT_1106407</name>
</gene>
<dbReference type="AlphaFoldDB" id="A0AAD6SSR6"/>
<dbReference type="Gene3D" id="3.40.30.10">
    <property type="entry name" value="Glutaredoxin"/>
    <property type="match status" value="1"/>
</dbReference>
<reference evidence="6" key="1">
    <citation type="submission" date="2023-03" db="EMBL/GenBank/DDBJ databases">
        <title>Massive genome expansion in bonnet fungi (Mycena s.s.) driven by repeated elements and novel gene families across ecological guilds.</title>
        <authorList>
            <consortium name="Lawrence Berkeley National Laboratory"/>
            <person name="Harder C.B."/>
            <person name="Miyauchi S."/>
            <person name="Viragh M."/>
            <person name="Kuo A."/>
            <person name="Thoen E."/>
            <person name="Andreopoulos B."/>
            <person name="Lu D."/>
            <person name="Skrede I."/>
            <person name="Drula E."/>
            <person name="Henrissat B."/>
            <person name="Morin E."/>
            <person name="Kohler A."/>
            <person name="Barry K."/>
            <person name="LaButti K."/>
            <person name="Morin E."/>
            <person name="Salamov A."/>
            <person name="Lipzen A."/>
            <person name="Mereny Z."/>
            <person name="Hegedus B."/>
            <person name="Baldrian P."/>
            <person name="Stursova M."/>
            <person name="Weitz H."/>
            <person name="Taylor A."/>
            <person name="Grigoriev I.V."/>
            <person name="Nagy L.G."/>
            <person name="Martin F."/>
            <person name="Kauserud H."/>
        </authorList>
    </citation>
    <scope>NUCLEOTIDE SEQUENCE</scope>
    <source>
        <strain evidence="6">CBHHK200</strain>
    </source>
</reference>
<comment type="similarity">
    <text evidence="1">Belongs to the GST superfamily.</text>
</comment>
<evidence type="ECO:0000256" key="4">
    <source>
        <dbReference type="ARBA" id="ARBA00047960"/>
    </source>
</evidence>
<keyword evidence="3" id="KW-0808">Transferase</keyword>
<dbReference type="GO" id="GO:0005737">
    <property type="term" value="C:cytoplasm"/>
    <property type="evidence" value="ECO:0007669"/>
    <property type="project" value="UniProtKB-ARBA"/>
</dbReference>
<dbReference type="SFLD" id="SFLDG00358">
    <property type="entry name" value="Main_(cytGST)"/>
    <property type="match status" value="1"/>
</dbReference>
<dbReference type="EC" id="2.5.1.18" evidence="2"/>
<name>A0AAD6SSR6_9AGAR</name>
<dbReference type="InterPro" id="IPR036282">
    <property type="entry name" value="Glutathione-S-Trfase_C_sf"/>
</dbReference>
<comment type="catalytic activity">
    <reaction evidence="4">
        <text>RX + glutathione = an S-substituted glutathione + a halide anion + H(+)</text>
        <dbReference type="Rhea" id="RHEA:16437"/>
        <dbReference type="ChEBI" id="CHEBI:15378"/>
        <dbReference type="ChEBI" id="CHEBI:16042"/>
        <dbReference type="ChEBI" id="CHEBI:17792"/>
        <dbReference type="ChEBI" id="CHEBI:57925"/>
        <dbReference type="ChEBI" id="CHEBI:90779"/>
        <dbReference type="EC" id="2.5.1.18"/>
    </reaction>
</comment>